<sequence>MWKSVEKTSTRTEVAFELATMYKSKDKKVQPVANSLVRPHAVEGRLDWQERARERQPPNPDQSWRKFPHLIGDRTAPFPRGSRITTERLKEMKI</sequence>
<dbReference type="Proteomes" id="UP000800040">
    <property type="component" value="Unassembled WGS sequence"/>
</dbReference>
<feature type="region of interest" description="Disordered" evidence="1">
    <location>
        <begin position="50"/>
        <end position="81"/>
    </location>
</feature>
<organism evidence="2 3">
    <name type="scientific">Decorospora gaudefroyi</name>
    <dbReference type="NCBI Taxonomy" id="184978"/>
    <lineage>
        <taxon>Eukaryota</taxon>
        <taxon>Fungi</taxon>
        <taxon>Dikarya</taxon>
        <taxon>Ascomycota</taxon>
        <taxon>Pezizomycotina</taxon>
        <taxon>Dothideomycetes</taxon>
        <taxon>Pleosporomycetidae</taxon>
        <taxon>Pleosporales</taxon>
        <taxon>Pleosporineae</taxon>
        <taxon>Pleosporaceae</taxon>
        <taxon>Decorospora</taxon>
    </lineage>
</organism>
<proteinExistence type="predicted"/>
<dbReference type="AlphaFoldDB" id="A0A6A5JWE8"/>
<evidence type="ECO:0000313" key="3">
    <source>
        <dbReference type="Proteomes" id="UP000800040"/>
    </source>
</evidence>
<name>A0A6A5JWE8_9PLEO</name>
<dbReference type="OrthoDB" id="3695537at2759"/>
<reference evidence="2" key="1">
    <citation type="submission" date="2020-01" db="EMBL/GenBank/DDBJ databases">
        <authorList>
            <consortium name="DOE Joint Genome Institute"/>
            <person name="Haridas S."/>
            <person name="Albert R."/>
            <person name="Binder M."/>
            <person name="Bloem J."/>
            <person name="Labutti K."/>
            <person name="Salamov A."/>
            <person name="Andreopoulos B."/>
            <person name="Baker S.E."/>
            <person name="Barry K."/>
            <person name="Bills G."/>
            <person name="Bluhm B.H."/>
            <person name="Cannon C."/>
            <person name="Castanera R."/>
            <person name="Culley D.E."/>
            <person name="Daum C."/>
            <person name="Ezra D."/>
            <person name="Gonzalez J.B."/>
            <person name="Henrissat B."/>
            <person name="Kuo A."/>
            <person name="Liang C."/>
            <person name="Lipzen A."/>
            <person name="Lutzoni F."/>
            <person name="Magnuson J."/>
            <person name="Mondo S."/>
            <person name="Nolan M."/>
            <person name="Ohm R."/>
            <person name="Pangilinan J."/>
            <person name="Park H.-J."/>
            <person name="Ramirez L."/>
            <person name="Alfaro M."/>
            <person name="Sun H."/>
            <person name="Tritt A."/>
            <person name="Yoshinaga Y."/>
            <person name="Zwiers L.-H."/>
            <person name="Turgeon B.G."/>
            <person name="Goodwin S.B."/>
            <person name="Spatafora J.W."/>
            <person name="Crous P.W."/>
            <person name="Grigoriev I.V."/>
        </authorList>
    </citation>
    <scope>NUCLEOTIDE SEQUENCE</scope>
    <source>
        <strain evidence="2">P77</strain>
    </source>
</reference>
<evidence type="ECO:0000256" key="1">
    <source>
        <dbReference type="SAM" id="MobiDB-lite"/>
    </source>
</evidence>
<protein>
    <submittedName>
        <fullName evidence="2">Uncharacterized protein</fullName>
    </submittedName>
</protein>
<feature type="non-terminal residue" evidence="2">
    <location>
        <position position="94"/>
    </location>
</feature>
<gene>
    <name evidence="2" type="ORF">BDW02DRAFT_512796</name>
</gene>
<dbReference type="EMBL" id="ML975598">
    <property type="protein sequence ID" value="KAF1828249.1"/>
    <property type="molecule type" value="Genomic_DNA"/>
</dbReference>
<evidence type="ECO:0000313" key="2">
    <source>
        <dbReference type="EMBL" id="KAF1828249.1"/>
    </source>
</evidence>
<accession>A0A6A5JWE8</accession>
<keyword evidence="3" id="KW-1185">Reference proteome</keyword>